<dbReference type="PANTHER" id="PTHR47840">
    <property type="entry name" value="ZN(II)2CYS6 TRANSCRIPTION FACTOR (EUROFUNG)-RELATED"/>
    <property type="match status" value="1"/>
</dbReference>
<keyword evidence="7" id="KW-1185">Reference proteome</keyword>
<dbReference type="GO" id="GO:0003677">
    <property type="term" value="F:DNA binding"/>
    <property type="evidence" value="ECO:0007669"/>
    <property type="project" value="InterPro"/>
</dbReference>
<organism evidence="6 7">
    <name type="scientific">Corynascus novoguineensis</name>
    <dbReference type="NCBI Taxonomy" id="1126955"/>
    <lineage>
        <taxon>Eukaryota</taxon>
        <taxon>Fungi</taxon>
        <taxon>Dikarya</taxon>
        <taxon>Ascomycota</taxon>
        <taxon>Pezizomycotina</taxon>
        <taxon>Sordariomycetes</taxon>
        <taxon>Sordariomycetidae</taxon>
        <taxon>Sordariales</taxon>
        <taxon>Chaetomiaceae</taxon>
        <taxon>Corynascus</taxon>
    </lineage>
</organism>
<dbReference type="GO" id="GO:0006351">
    <property type="term" value="P:DNA-templated transcription"/>
    <property type="evidence" value="ECO:0007669"/>
    <property type="project" value="InterPro"/>
</dbReference>
<evidence type="ECO:0000256" key="4">
    <source>
        <dbReference type="SAM" id="MobiDB-lite"/>
    </source>
</evidence>
<reference evidence="6" key="1">
    <citation type="journal article" date="2023" name="Mol. Phylogenet. Evol.">
        <title>Genome-scale phylogeny and comparative genomics of the fungal order Sordariales.</title>
        <authorList>
            <person name="Hensen N."/>
            <person name="Bonometti L."/>
            <person name="Westerberg I."/>
            <person name="Brannstrom I.O."/>
            <person name="Guillou S."/>
            <person name="Cros-Aarteil S."/>
            <person name="Calhoun S."/>
            <person name="Haridas S."/>
            <person name="Kuo A."/>
            <person name="Mondo S."/>
            <person name="Pangilinan J."/>
            <person name="Riley R."/>
            <person name="LaButti K."/>
            <person name="Andreopoulos B."/>
            <person name="Lipzen A."/>
            <person name="Chen C."/>
            <person name="Yan M."/>
            <person name="Daum C."/>
            <person name="Ng V."/>
            <person name="Clum A."/>
            <person name="Steindorff A."/>
            <person name="Ohm R.A."/>
            <person name="Martin F."/>
            <person name="Silar P."/>
            <person name="Natvig D.O."/>
            <person name="Lalanne C."/>
            <person name="Gautier V."/>
            <person name="Ament-Velasquez S.L."/>
            <person name="Kruys A."/>
            <person name="Hutchinson M.I."/>
            <person name="Powell A.J."/>
            <person name="Barry K."/>
            <person name="Miller A.N."/>
            <person name="Grigoriev I.V."/>
            <person name="Debuchy R."/>
            <person name="Gladieux P."/>
            <person name="Hiltunen Thoren M."/>
            <person name="Johannesson H."/>
        </authorList>
    </citation>
    <scope>NUCLEOTIDE SEQUENCE</scope>
    <source>
        <strain evidence="6">CBS 359.72</strain>
    </source>
</reference>
<dbReference type="InterPro" id="IPR007219">
    <property type="entry name" value="XnlR_reg_dom"/>
</dbReference>
<dbReference type="GO" id="GO:0008270">
    <property type="term" value="F:zinc ion binding"/>
    <property type="evidence" value="ECO:0007669"/>
    <property type="project" value="InterPro"/>
</dbReference>
<sequence>MCKRRGSACVSQELPDTSQTALISAEANGNQAGIRDRLDRIEALVRTLVQQVARDVDGSPSASSVPGHASSLGRELADGQFRPMLDSDNNIGQIRFGDSLPLSRPLTPVTSVTWTPNPRAVEGAMYDDISRRLSAAWPCQRELDLFSRLRDRACEAFVLKTAGMSHPSAASLHNILQPPPPTSHPVLMAQRLLLLGIALQTIATGCFSGELSALRCSLNDMAFRAVEAAALVTGNDELTGSIQGVECIMTEGLYHDLAGNMRRSWIAVRRATTIAQVMGLHRGATTMADSPTATPSSSRSPSPEPPGPQPEGQTLGDPKLIWLRLVQADRYTSLMLDLPQGALDDIFATPSALEGCTPIEKMRRLDCLAAGRIMRRTPAEMRHRQTTHSIDELLQAAASCMPPQWWLAPDDVTAARGDSVEDDAATTWTAALLDQFVHFHLLARLHLPYLLLHRSQLNKNNGREEDENEHEHEYNDHVYSQMTALTATRDMLARYLAFRRLNPTASYCRGMDLFAFIGATVLCVAHIRRWCYSGSRESLGSSSSSSGGGGGGGGNSSVGNKGNYYHHHYHPDHLALPLLAHQRPSDRALVERTLTHIRHVAHVTGSASAFRMAAVLNRLLAVEEDAPSATCQGIRCRVDCSPSSPGGRTRAGVVDVGKVVNIGDGGIRIYINISYLGTIEVERREQQQVAAVEDPGMTEAETEHPGREELSGSEIVEQTEDWALHGVNVGLEDFIERLDGPGAAHQEEHWDDWLSNGPLS</sequence>
<feature type="region of interest" description="Disordered" evidence="4">
    <location>
        <begin position="286"/>
        <end position="316"/>
    </location>
</feature>
<dbReference type="Proteomes" id="UP001303647">
    <property type="component" value="Unassembled WGS sequence"/>
</dbReference>
<feature type="compositionally biased region" description="Gly residues" evidence="4">
    <location>
        <begin position="546"/>
        <end position="556"/>
    </location>
</feature>
<evidence type="ECO:0000256" key="2">
    <source>
        <dbReference type="ARBA" id="ARBA00023163"/>
    </source>
</evidence>
<proteinExistence type="predicted"/>
<accession>A0AAN7CRS3</accession>
<dbReference type="EMBL" id="MU857668">
    <property type="protein sequence ID" value="KAK4246745.1"/>
    <property type="molecule type" value="Genomic_DNA"/>
</dbReference>
<dbReference type="PANTHER" id="PTHR47840:SF1">
    <property type="entry name" value="ZN(II)2CYS6 TRANSCRIPTION FACTOR (EUROFUNG)"/>
    <property type="match status" value="1"/>
</dbReference>
<evidence type="ECO:0000313" key="6">
    <source>
        <dbReference type="EMBL" id="KAK4246745.1"/>
    </source>
</evidence>
<evidence type="ECO:0000256" key="1">
    <source>
        <dbReference type="ARBA" id="ARBA00023015"/>
    </source>
</evidence>
<keyword evidence="1" id="KW-0805">Transcription regulation</keyword>
<keyword evidence="2" id="KW-0804">Transcription</keyword>
<reference evidence="6" key="2">
    <citation type="submission" date="2023-05" db="EMBL/GenBank/DDBJ databases">
        <authorList>
            <consortium name="Lawrence Berkeley National Laboratory"/>
            <person name="Steindorff A."/>
            <person name="Hensen N."/>
            <person name="Bonometti L."/>
            <person name="Westerberg I."/>
            <person name="Brannstrom I.O."/>
            <person name="Guillou S."/>
            <person name="Cros-Aarteil S."/>
            <person name="Calhoun S."/>
            <person name="Haridas S."/>
            <person name="Kuo A."/>
            <person name="Mondo S."/>
            <person name="Pangilinan J."/>
            <person name="Riley R."/>
            <person name="Labutti K."/>
            <person name="Andreopoulos B."/>
            <person name="Lipzen A."/>
            <person name="Chen C."/>
            <person name="Yanf M."/>
            <person name="Daum C."/>
            <person name="Ng V."/>
            <person name="Clum A."/>
            <person name="Ohm R."/>
            <person name="Martin F."/>
            <person name="Silar P."/>
            <person name="Natvig D."/>
            <person name="Lalanne C."/>
            <person name="Gautier V."/>
            <person name="Ament-Velasquez S.L."/>
            <person name="Kruys A."/>
            <person name="Hutchinson M.I."/>
            <person name="Powell A.J."/>
            <person name="Barry K."/>
            <person name="Miller A.N."/>
            <person name="Grigoriev I.V."/>
            <person name="Debuchy R."/>
            <person name="Gladieux P."/>
            <person name="Thoren M.H."/>
            <person name="Johannesson H."/>
        </authorList>
    </citation>
    <scope>NUCLEOTIDE SEQUENCE</scope>
    <source>
        <strain evidence="6">CBS 359.72</strain>
    </source>
</reference>
<dbReference type="CDD" id="cd12148">
    <property type="entry name" value="fungal_TF_MHR"/>
    <property type="match status" value="1"/>
</dbReference>
<dbReference type="AlphaFoldDB" id="A0AAN7CRS3"/>
<evidence type="ECO:0000259" key="5">
    <source>
        <dbReference type="SMART" id="SM00906"/>
    </source>
</evidence>
<feature type="compositionally biased region" description="Basic and acidic residues" evidence="4">
    <location>
        <begin position="701"/>
        <end position="710"/>
    </location>
</feature>
<feature type="domain" description="Xylanolytic transcriptional activator regulatory" evidence="5">
    <location>
        <begin position="264"/>
        <end position="356"/>
    </location>
</feature>
<protein>
    <recommendedName>
        <fullName evidence="5">Xylanolytic transcriptional activator regulatory domain-containing protein</fullName>
    </recommendedName>
</protein>
<feature type="compositionally biased region" description="Low complexity" evidence="4">
    <location>
        <begin position="290"/>
        <end position="301"/>
    </location>
</feature>
<gene>
    <name evidence="6" type="ORF">C7999DRAFT_32893</name>
</gene>
<name>A0AAN7CRS3_9PEZI</name>
<keyword evidence="3" id="KW-0539">Nucleus</keyword>
<feature type="region of interest" description="Disordered" evidence="4">
    <location>
        <begin position="692"/>
        <end position="713"/>
    </location>
</feature>
<comment type="caution">
    <text evidence="6">The sequence shown here is derived from an EMBL/GenBank/DDBJ whole genome shotgun (WGS) entry which is preliminary data.</text>
</comment>
<evidence type="ECO:0000313" key="7">
    <source>
        <dbReference type="Proteomes" id="UP001303647"/>
    </source>
</evidence>
<feature type="region of interest" description="Disordered" evidence="4">
    <location>
        <begin position="538"/>
        <end position="562"/>
    </location>
</feature>
<evidence type="ECO:0000256" key="3">
    <source>
        <dbReference type="ARBA" id="ARBA00023242"/>
    </source>
</evidence>
<dbReference type="SMART" id="SM00906">
    <property type="entry name" value="Fungal_trans"/>
    <property type="match status" value="1"/>
</dbReference>